<dbReference type="NCBIfam" id="NF004489">
    <property type="entry name" value="PRK05819.1"/>
    <property type="match status" value="1"/>
</dbReference>
<dbReference type="InterPro" id="IPR018016">
    <property type="entry name" value="Nucleoside_phosphorylase_CS"/>
</dbReference>
<accession>C9MVY7</accession>
<evidence type="ECO:0000256" key="3">
    <source>
        <dbReference type="ARBA" id="ARBA00021980"/>
    </source>
</evidence>
<reference evidence="8 9" key="1">
    <citation type="submission" date="2009-09" db="EMBL/GenBank/DDBJ databases">
        <authorList>
            <person name="Weinstock G."/>
            <person name="Sodergren E."/>
            <person name="Clifton S."/>
            <person name="Fulton L."/>
            <person name="Fulton B."/>
            <person name="Courtney L."/>
            <person name="Fronick C."/>
            <person name="Harrison M."/>
            <person name="Strong C."/>
            <person name="Farmer C."/>
            <person name="Delahaunty K."/>
            <person name="Markovic C."/>
            <person name="Hall O."/>
            <person name="Minx P."/>
            <person name="Tomlinson C."/>
            <person name="Mitreva M."/>
            <person name="Nelson J."/>
            <person name="Hou S."/>
            <person name="Wollam A."/>
            <person name="Pepin K.H."/>
            <person name="Johnson M."/>
            <person name="Bhonagiri V."/>
            <person name="Nash W.E."/>
            <person name="Warren W."/>
            <person name="Chinwalla A."/>
            <person name="Mardis E.R."/>
            <person name="Wilson R.K."/>
        </authorList>
    </citation>
    <scope>NUCLEOTIDE SEQUENCE [LARGE SCALE GENOMIC DNA]</scope>
    <source>
        <strain evidence="8 9">F0254</strain>
    </source>
</reference>
<dbReference type="GO" id="GO:0004850">
    <property type="term" value="F:uridine phosphorylase activity"/>
    <property type="evidence" value="ECO:0007669"/>
    <property type="project" value="UniProtKB-EC"/>
</dbReference>
<dbReference type="GO" id="GO:0005829">
    <property type="term" value="C:cytosol"/>
    <property type="evidence" value="ECO:0007669"/>
    <property type="project" value="TreeGrafter"/>
</dbReference>
<dbReference type="PROSITE" id="PS01232">
    <property type="entry name" value="PNP_UDP_1"/>
    <property type="match status" value="1"/>
</dbReference>
<dbReference type="InterPro" id="IPR035994">
    <property type="entry name" value="Nucleoside_phosphorylase_sf"/>
</dbReference>
<evidence type="ECO:0000256" key="4">
    <source>
        <dbReference type="ARBA" id="ARBA00022676"/>
    </source>
</evidence>
<organism evidence="8 9">
    <name type="scientific">Leptotrichia hofstadii F0254</name>
    <dbReference type="NCBI Taxonomy" id="634994"/>
    <lineage>
        <taxon>Bacteria</taxon>
        <taxon>Fusobacteriati</taxon>
        <taxon>Fusobacteriota</taxon>
        <taxon>Fusobacteriia</taxon>
        <taxon>Fusobacteriales</taxon>
        <taxon>Leptotrichiaceae</taxon>
        <taxon>Leptotrichia</taxon>
    </lineage>
</organism>
<dbReference type="STRING" id="634994.GCWU000323_00426"/>
<evidence type="ECO:0000256" key="5">
    <source>
        <dbReference type="ARBA" id="ARBA00022679"/>
    </source>
</evidence>
<dbReference type="PANTHER" id="PTHR43691">
    <property type="entry name" value="URIDINE PHOSPHORYLASE"/>
    <property type="match status" value="1"/>
</dbReference>
<dbReference type="Proteomes" id="UP000006233">
    <property type="component" value="Unassembled WGS sequence"/>
</dbReference>
<dbReference type="EC" id="2.4.2.3" evidence="2"/>
<dbReference type="PANTHER" id="PTHR43691:SF11">
    <property type="entry name" value="FI09636P-RELATED"/>
    <property type="match status" value="1"/>
</dbReference>
<dbReference type="Gene3D" id="3.40.50.1580">
    <property type="entry name" value="Nucleoside phosphorylase domain"/>
    <property type="match status" value="1"/>
</dbReference>
<dbReference type="eggNOG" id="COG0813">
    <property type="taxonomic scope" value="Bacteria"/>
</dbReference>
<evidence type="ECO:0000256" key="1">
    <source>
        <dbReference type="ARBA" id="ARBA00010456"/>
    </source>
</evidence>
<dbReference type="SUPFAM" id="SSF53167">
    <property type="entry name" value="Purine and uridine phosphorylases"/>
    <property type="match status" value="1"/>
</dbReference>
<evidence type="ECO:0000313" key="8">
    <source>
        <dbReference type="EMBL" id="EEX75177.1"/>
    </source>
</evidence>
<dbReference type="InterPro" id="IPR004402">
    <property type="entry name" value="DeoD-type"/>
</dbReference>
<dbReference type="EMBL" id="ACVB02000007">
    <property type="protein sequence ID" value="EEX75177.1"/>
    <property type="molecule type" value="Genomic_DNA"/>
</dbReference>
<evidence type="ECO:0000313" key="9">
    <source>
        <dbReference type="Proteomes" id="UP000006233"/>
    </source>
</evidence>
<evidence type="ECO:0000256" key="2">
    <source>
        <dbReference type="ARBA" id="ARBA00011888"/>
    </source>
</evidence>
<evidence type="ECO:0000259" key="7">
    <source>
        <dbReference type="Pfam" id="PF01048"/>
    </source>
</evidence>
<sequence length="238" mass="25810">MKMGTPHIGANKGDIAETILLPGDPLRAKYIAETFLEDVVQYNNVRGMLGFTGTYKGKKISVQGTGMGVPSIGIYSHELITEFGVKNLIRIGTAGSYQEDVKVRDVVIAMSASTDSAINKLRFNGADYAPTASSDLVFKAYEIAKAKGLNVKAGNVFTSDTFYGDDPNAWKKWAEFGVLCVEMETAQLYTTAAKLGVNALTLLTISDSFITHEVTSAEERQTTFNEMIEVALETALQL</sequence>
<dbReference type="HOGENOM" id="CLU_068457_2_0_0"/>
<dbReference type="NCBIfam" id="NF009914">
    <property type="entry name" value="PRK13374.1"/>
    <property type="match status" value="1"/>
</dbReference>
<protein>
    <recommendedName>
        <fullName evidence="3">Uridine phosphorylase</fullName>
        <ecNumber evidence="2">2.4.2.3</ecNumber>
    </recommendedName>
</protein>
<comment type="caution">
    <text evidence="8">The sequence shown here is derived from an EMBL/GenBank/DDBJ whole genome shotgun (WGS) entry which is preliminary data.</text>
</comment>
<comment type="similarity">
    <text evidence="1">Belongs to the PNP/UDP phosphorylase family.</text>
</comment>
<comment type="catalytic activity">
    <reaction evidence="6">
        <text>uridine + phosphate = alpha-D-ribose 1-phosphate + uracil</text>
        <dbReference type="Rhea" id="RHEA:24388"/>
        <dbReference type="ChEBI" id="CHEBI:16704"/>
        <dbReference type="ChEBI" id="CHEBI:17568"/>
        <dbReference type="ChEBI" id="CHEBI:43474"/>
        <dbReference type="ChEBI" id="CHEBI:57720"/>
        <dbReference type="EC" id="2.4.2.3"/>
    </reaction>
</comment>
<feature type="domain" description="Nucleoside phosphorylase" evidence="7">
    <location>
        <begin position="19"/>
        <end position="231"/>
    </location>
</feature>
<dbReference type="AlphaFoldDB" id="C9MVY7"/>
<proteinExistence type="inferred from homology"/>
<keyword evidence="5 8" id="KW-0808">Transferase</keyword>
<dbReference type="GO" id="GO:0004731">
    <property type="term" value="F:purine-nucleoside phosphorylase activity"/>
    <property type="evidence" value="ECO:0007669"/>
    <property type="project" value="InterPro"/>
</dbReference>
<name>C9MVY7_9FUSO</name>
<gene>
    <name evidence="8" type="primary">deoD</name>
    <name evidence="8" type="ORF">GCWU000323_00426</name>
</gene>
<dbReference type="HAMAP" id="MF_01627">
    <property type="entry name" value="Pur_nucleosid_phosp"/>
    <property type="match status" value="1"/>
</dbReference>
<dbReference type="InterPro" id="IPR000845">
    <property type="entry name" value="Nucleoside_phosphorylase_d"/>
</dbReference>
<dbReference type="GO" id="GO:0006152">
    <property type="term" value="P:purine nucleoside catabolic process"/>
    <property type="evidence" value="ECO:0007669"/>
    <property type="project" value="TreeGrafter"/>
</dbReference>
<evidence type="ECO:0000256" key="6">
    <source>
        <dbReference type="ARBA" id="ARBA00048447"/>
    </source>
</evidence>
<dbReference type="NCBIfam" id="TIGR00107">
    <property type="entry name" value="deoD"/>
    <property type="match status" value="1"/>
</dbReference>
<dbReference type="Pfam" id="PF01048">
    <property type="entry name" value="PNP_UDP_1"/>
    <property type="match status" value="1"/>
</dbReference>
<keyword evidence="4 8" id="KW-0328">Glycosyltransferase</keyword>
<dbReference type="CDD" id="cd09006">
    <property type="entry name" value="PNP_EcPNPI-like"/>
    <property type="match status" value="1"/>
</dbReference>